<protein>
    <submittedName>
        <fullName evidence="1">Uncharacterized protein</fullName>
    </submittedName>
</protein>
<dbReference type="AlphaFoldDB" id="A0A4Y2F9L9"/>
<evidence type="ECO:0000313" key="2">
    <source>
        <dbReference type="Proteomes" id="UP000499080"/>
    </source>
</evidence>
<organism evidence="1 2">
    <name type="scientific">Araneus ventricosus</name>
    <name type="common">Orbweaver spider</name>
    <name type="synonym">Epeira ventricosa</name>
    <dbReference type="NCBI Taxonomy" id="182803"/>
    <lineage>
        <taxon>Eukaryota</taxon>
        <taxon>Metazoa</taxon>
        <taxon>Ecdysozoa</taxon>
        <taxon>Arthropoda</taxon>
        <taxon>Chelicerata</taxon>
        <taxon>Arachnida</taxon>
        <taxon>Araneae</taxon>
        <taxon>Araneomorphae</taxon>
        <taxon>Entelegynae</taxon>
        <taxon>Araneoidea</taxon>
        <taxon>Araneidae</taxon>
        <taxon>Araneus</taxon>
    </lineage>
</organism>
<name>A0A4Y2F9L9_ARAVE</name>
<sequence>MPIGVTGTLNGNRCDSSSTDAGVVAITGHCPTPPDGGTYYHWRKVTRTPPLLYPTGKRDLDYLSGGISSTNSWCLPLPSR</sequence>
<dbReference type="EMBL" id="BGPR01000855">
    <property type="protein sequence ID" value="GBM37992.1"/>
    <property type="molecule type" value="Genomic_DNA"/>
</dbReference>
<evidence type="ECO:0000313" key="1">
    <source>
        <dbReference type="EMBL" id="GBM37992.1"/>
    </source>
</evidence>
<reference evidence="1 2" key="1">
    <citation type="journal article" date="2019" name="Sci. Rep.">
        <title>Orb-weaving spider Araneus ventricosus genome elucidates the spidroin gene catalogue.</title>
        <authorList>
            <person name="Kono N."/>
            <person name="Nakamura H."/>
            <person name="Ohtoshi R."/>
            <person name="Moran D.A.P."/>
            <person name="Shinohara A."/>
            <person name="Yoshida Y."/>
            <person name="Fujiwara M."/>
            <person name="Mori M."/>
            <person name="Tomita M."/>
            <person name="Arakawa K."/>
        </authorList>
    </citation>
    <scope>NUCLEOTIDE SEQUENCE [LARGE SCALE GENOMIC DNA]</scope>
</reference>
<comment type="caution">
    <text evidence="1">The sequence shown here is derived from an EMBL/GenBank/DDBJ whole genome shotgun (WGS) entry which is preliminary data.</text>
</comment>
<gene>
    <name evidence="1" type="ORF">AVEN_171174_1</name>
</gene>
<proteinExistence type="predicted"/>
<keyword evidence="2" id="KW-1185">Reference proteome</keyword>
<dbReference type="Proteomes" id="UP000499080">
    <property type="component" value="Unassembled WGS sequence"/>
</dbReference>
<accession>A0A4Y2F9L9</accession>